<dbReference type="PANTHER" id="PTHR43603">
    <property type="entry name" value="COBW DOMAIN-CONTAINING PROTEIN DDB_G0274527"/>
    <property type="match status" value="1"/>
</dbReference>
<feature type="region of interest" description="Disordered" evidence="6">
    <location>
        <begin position="392"/>
        <end position="411"/>
    </location>
</feature>
<dbReference type="SUPFAM" id="SSF52540">
    <property type="entry name" value="P-loop containing nucleoside triphosphate hydrolases"/>
    <property type="match status" value="1"/>
</dbReference>
<proteinExistence type="inferred from homology"/>
<organism evidence="8 9">
    <name type="scientific">Micromonospora costi</name>
    <dbReference type="NCBI Taxonomy" id="1530042"/>
    <lineage>
        <taxon>Bacteria</taxon>
        <taxon>Bacillati</taxon>
        <taxon>Actinomycetota</taxon>
        <taxon>Actinomycetes</taxon>
        <taxon>Micromonosporales</taxon>
        <taxon>Micromonosporaceae</taxon>
        <taxon>Micromonospora</taxon>
    </lineage>
</organism>
<dbReference type="Gene3D" id="3.40.50.300">
    <property type="entry name" value="P-loop containing nucleotide triphosphate hydrolases"/>
    <property type="match status" value="1"/>
</dbReference>
<feature type="domain" description="CobW C-terminal" evidence="7">
    <location>
        <begin position="256"/>
        <end position="371"/>
    </location>
</feature>
<evidence type="ECO:0000256" key="3">
    <source>
        <dbReference type="ARBA" id="ARBA00023186"/>
    </source>
</evidence>
<dbReference type="CDD" id="cd03112">
    <property type="entry name" value="CobW-like"/>
    <property type="match status" value="1"/>
</dbReference>
<comment type="similarity">
    <text evidence="4">Belongs to the SIMIBI class G3E GTPase family. ZNG1 subfamily.</text>
</comment>
<dbReference type="Pfam" id="PF07683">
    <property type="entry name" value="CobW_C"/>
    <property type="match status" value="1"/>
</dbReference>
<dbReference type="AlphaFoldDB" id="A0A3B0AAP2"/>
<dbReference type="InterPro" id="IPR011629">
    <property type="entry name" value="CobW-like_C"/>
</dbReference>
<evidence type="ECO:0000256" key="5">
    <source>
        <dbReference type="ARBA" id="ARBA00049117"/>
    </source>
</evidence>
<evidence type="ECO:0000256" key="4">
    <source>
        <dbReference type="ARBA" id="ARBA00034320"/>
    </source>
</evidence>
<keyword evidence="2" id="KW-0378">Hydrolase</keyword>
<evidence type="ECO:0000313" key="9">
    <source>
        <dbReference type="Proteomes" id="UP000279968"/>
    </source>
</evidence>
<evidence type="ECO:0000259" key="7">
    <source>
        <dbReference type="SMART" id="SM00833"/>
    </source>
</evidence>
<name>A0A3B0AAP2_9ACTN</name>
<evidence type="ECO:0000256" key="2">
    <source>
        <dbReference type="ARBA" id="ARBA00022801"/>
    </source>
</evidence>
<gene>
    <name evidence="8" type="ORF">D7193_03100</name>
</gene>
<dbReference type="GO" id="GO:0000166">
    <property type="term" value="F:nucleotide binding"/>
    <property type="evidence" value="ECO:0007669"/>
    <property type="project" value="UniProtKB-KW"/>
</dbReference>
<dbReference type="Gene3D" id="3.30.1220.10">
    <property type="entry name" value="CobW-like, C-terminal domain"/>
    <property type="match status" value="1"/>
</dbReference>
<accession>A0A3B0AAP2</accession>
<keyword evidence="1" id="KW-0547">Nucleotide-binding</keyword>
<dbReference type="InterPro" id="IPR051927">
    <property type="entry name" value="Zn_Chap_cDPG_Synth"/>
</dbReference>
<dbReference type="EMBL" id="RBAN01000001">
    <property type="protein sequence ID" value="RKN57653.1"/>
    <property type="molecule type" value="Genomic_DNA"/>
</dbReference>
<reference evidence="8 9" key="1">
    <citation type="journal article" date="2015" name="Int. J. Syst. Evol. Microbiol.">
        <title>Micromonospora costi sp. nov., isolated from a leaf of Costus speciosus.</title>
        <authorList>
            <person name="Thawai C."/>
        </authorList>
    </citation>
    <scope>NUCLEOTIDE SEQUENCE [LARGE SCALE GENOMIC DNA]</scope>
    <source>
        <strain evidence="8 9">CS1-12</strain>
    </source>
</reference>
<sequence>MTRRLPVTVLSGFLGAGKTSLLNHVLANRDGLRVAVIVNDMSEVNIDASLVRDGGALSRTQERLVELTNGCICCTLRDDLLDEVVRLARLGRFDYLLIESSGISEPMPVAATFAFGVEDGQVLDDLARLDTTVTVVDAAGVLAQIKAGESLEDRGLSAYDGDDRTIADLLVDQIEFADVIVVNKTDLVGAEDLERVEALITRLNPGARRIRATYGEVPPAEILHTGRFDLDRAESAPGWVAELNGEHVPETIEYGISSIVFRDPRPFHPRRLWDLLTGRLEEFGVVRSKGFLWLASRPGVQALWSQAGPSGRCDPMGVPVAESGEWPDDPQEREDLRARWHPDFGDRQQELVLIGVDLDADGLRAALHRCLLTDAEIAAGRDAWRQLPDPFPEWDLGDPHEHGPVVASATS</sequence>
<protein>
    <submittedName>
        <fullName evidence="8">GTP-binding protein</fullName>
    </submittedName>
</protein>
<evidence type="ECO:0000256" key="6">
    <source>
        <dbReference type="SAM" id="MobiDB-lite"/>
    </source>
</evidence>
<dbReference type="GO" id="GO:0016787">
    <property type="term" value="F:hydrolase activity"/>
    <property type="evidence" value="ECO:0007669"/>
    <property type="project" value="UniProtKB-KW"/>
</dbReference>
<dbReference type="InterPro" id="IPR027417">
    <property type="entry name" value="P-loop_NTPase"/>
</dbReference>
<dbReference type="RefSeq" id="WP_120777843.1">
    <property type="nucleotide sequence ID" value="NZ_JBHLUP010000009.1"/>
</dbReference>
<evidence type="ECO:0000313" key="8">
    <source>
        <dbReference type="EMBL" id="RKN57653.1"/>
    </source>
</evidence>
<dbReference type="PANTHER" id="PTHR43603:SF1">
    <property type="entry name" value="ZINC-REGULATED GTPASE METALLOPROTEIN ACTIVATOR 1"/>
    <property type="match status" value="1"/>
</dbReference>
<dbReference type="OrthoDB" id="9808822at2"/>
<keyword evidence="9" id="KW-1185">Reference proteome</keyword>
<comment type="caution">
    <text evidence="8">The sequence shown here is derived from an EMBL/GenBank/DDBJ whole genome shotgun (WGS) entry which is preliminary data.</text>
</comment>
<dbReference type="Pfam" id="PF02492">
    <property type="entry name" value="cobW"/>
    <property type="match status" value="1"/>
</dbReference>
<dbReference type="SMART" id="SM00833">
    <property type="entry name" value="CobW_C"/>
    <property type="match status" value="1"/>
</dbReference>
<comment type="catalytic activity">
    <reaction evidence="5">
        <text>GTP + H2O = GDP + phosphate + H(+)</text>
        <dbReference type="Rhea" id="RHEA:19669"/>
        <dbReference type="ChEBI" id="CHEBI:15377"/>
        <dbReference type="ChEBI" id="CHEBI:15378"/>
        <dbReference type="ChEBI" id="CHEBI:37565"/>
        <dbReference type="ChEBI" id="CHEBI:43474"/>
        <dbReference type="ChEBI" id="CHEBI:58189"/>
    </reaction>
    <physiologicalReaction direction="left-to-right" evidence="5">
        <dbReference type="Rhea" id="RHEA:19670"/>
    </physiologicalReaction>
</comment>
<dbReference type="Proteomes" id="UP000279968">
    <property type="component" value="Unassembled WGS sequence"/>
</dbReference>
<keyword evidence="3" id="KW-0143">Chaperone</keyword>
<dbReference type="InterPro" id="IPR003495">
    <property type="entry name" value="CobW/HypB/UreG_nucleotide-bd"/>
</dbReference>
<evidence type="ECO:0000256" key="1">
    <source>
        <dbReference type="ARBA" id="ARBA00022741"/>
    </source>
</evidence>
<dbReference type="InterPro" id="IPR036627">
    <property type="entry name" value="CobW-likC_sf"/>
</dbReference>